<protein>
    <submittedName>
        <fullName evidence="2">Uncharacterized protein</fullName>
    </submittedName>
</protein>
<evidence type="ECO:0000313" key="3">
    <source>
        <dbReference type="Proteomes" id="UP000092124"/>
    </source>
</evidence>
<sequence length="136" mass="14844">MDLNQLLAMSYEQLMHLDSSHLRKLGSSTPYLGQEGGAAHREAPGGKDSPRNTIILPQMGTALNHASLQTRTGAAGALTNHDLTALHGRASWQQAMHHKPLSIRLLPTPSPTPLGLVDDSHQHFQEFELLPGFNDR</sequence>
<proteinExistence type="predicted"/>
<comment type="caution">
    <text evidence="2">The sequence shown here is derived from an EMBL/GenBank/DDBJ whole genome shotgun (WGS) entry which is preliminary data.</text>
</comment>
<dbReference type="Proteomes" id="UP000092124">
    <property type="component" value="Unassembled WGS sequence"/>
</dbReference>
<evidence type="ECO:0000313" key="2">
    <source>
        <dbReference type="EMBL" id="OBS82159.1"/>
    </source>
</evidence>
<dbReference type="EMBL" id="LZPO01008173">
    <property type="protein sequence ID" value="OBS82159.1"/>
    <property type="molecule type" value="Genomic_DNA"/>
</dbReference>
<keyword evidence="3" id="KW-1185">Reference proteome</keyword>
<accession>A0A1A6HVA7</accession>
<name>A0A1A6HVA7_NEOLE</name>
<evidence type="ECO:0000256" key="1">
    <source>
        <dbReference type="SAM" id="MobiDB-lite"/>
    </source>
</evidence>
<dbReference type="AlphaFoldDB" id="A0A1A6HVA7"/>
<feature type="region of interest" description="Disordered" evidence="1">
    <location>
        <begin position="28"/>
        <end position="51"/>
    </location>
</feature>
<reference evidence="2 3" key="1">
    <citation type="submission" date="2016-06" db="EMBL/GenBank/DDBJ databases">
        <title>The Draft Genome Sequence and Annotation of the Desert Woodrat Neotoma lepida.</title>
        <authorList>
            <person name="Campbell M."/>
            <person name="Oakeson K.F."/>
            <person name="Yandell M."/>
            <person name="Halpert J.R."/>
            <person name="Dearing D."/>
        </authorList>
    </citation>
    <scope>NUCLEOTIDE SEQUENCE [LARGE SCALE GENOMIC DNA]</scope>
    <source>
        <strain evidence="2">417</strain>
        <tissue evidence="2">Liver</tissue>
    </source>
</reference>
<organism evidence="2 3">
    <name type="scientific">Neotoma lepida</name>
    <name type="common">Desert woodrat</name>
    <dbReference type="NCBI Taxonomy" id="56216"/>
    <lineage>
        <taxon>Eukaryota</taxon>
        <taxon>Metazoa</taxon>
        <taxon>Chordata</taxon>
        <taxon>Craniata</taxon>
        <taxon>Vertebrata</taxon>
        <taxon>Euteleostomi</taxon>
        <taxon>Mammalia</taxon>
        <taxon>Eutheria</taxon>
        <taxon>Euarchontoglires</taxon>
        <taxon>Glires</taxon>
        <taxon>Rodentia</taxon>
        <taxon>Myomorpha</taxon>
        <taxon>Muroidea</taxon>
        <taxon>Cricetidae</taxon>
        <taxon>Neotominae</taxon>
        <taxon>Neotoma</taxon>
    </lineage>
</organism>
<feature type="compositionally biased region" description="Basic and acidic residues" evidence="1">
    <location>
        <begin position="38"/>
        <end position="50"/>
    </location>
</feature>
<gene>
    <name evidence="2" type="ORF">A6R68_23851</name>
</gene>